<feature type="compositionally biased region" description="Polar residues" evidence="1">
    <location>
        <begin position="191"/>
        <end position="206"/>
    </location>
</feature>
<dbReference type="Proteomes" id="UP000275408">
    <property type="component" value="Unassembled WGS sequence"/>
</dbReference>
<comment type="caution">
    <text evidence="2">The sequence shown here is derived from an EMBL/GenBank/DDBJ whole genome shotgun (WGS) entry which is preliminary data.</text>
</comment>
<gene>
    <name evidence="2" type="ORF">pdam_00024417</name>
</gene>
<reference evidence="2 3" key="1">
    <citation type="journal article" date="2018" name="Sci. Rep.">
        <title>Comparative analysis of the Pocillopora damicornis genome highlights role of immune system in coral evolution.</title>
        <authorList>
            <person name="Cunning R."/>
            <person name="Bay R.A."/>
            <person name="Gillette P."/>
            <person name="Baker A.C."/>
            <person name="Traylor-Knowles N."/>
        </authorList>
    </citation>
    <scope>NUCLEOTIDE SEQUENCE [LARGE SCALE GENOMIC DNA]</scope>
    <source>
        <strain evidence="2">RSMAS</strain>
        <tissue evidence="2">Whole animal</tissue>
    </source>
</reference>
<accession>A0A3M6TJR6</accession>
<protein>
    <recommendedName>
        <fullName evidence="4">Myb-like domain-containing protein</fullName>
    </recommendedName>
</protein>
<evidence type="ECO:0000313" key="3">
    <source>
        <dbReference type="Proteomes" id="UP000275408"/>
    </source>
</evidence>
<evidence type="ECO:0000256" key="1">
    <source>
        <dbReference type="SAM" id="MobiDB-lite"/>
    </source>
</evidence>
<evidence type="ECO:0008006" key="4">
    <source>
        <dbReference type="Google" id="ProtNLM"/>
    </source>
</evidence>
<keyword evidence="3" id="KW-1185">Reference proteome</keyword>
<sequence length="206" mass="24497">MVWTEEKDVKLLRAVAAEGVFINSRAGSREKGELWQVAASSLVAERMPVISRSVRDRFNILAKKWRIKVRQEERESGGGDKEMSEAEKLVELEMESKKTKEQNDEAKKLVEGEKKKAIEMRERAMERFRQTKKREEETEKDEGKKEKKRRRSGEAIDWLREKGENMREMKEQELQERREEREAQKAQTEQFMSQMQAQNEQMKLFQ</sequence>
<feature type="region of interest" description="Disordered" evidence="1">
    <location>
        <begin position="93"/>
        <end position="206"/>
    </location>
</feature>
<dbReference type="EMBL" id="RCHS01003462">
    <property type="protein sequence ID" value="RMX41662.1"/>
    <property type="molecule type" value="Genomic_DNA"/>
</dbReference>
<dbReference type="AlphaFoldDB" id="A0A3M6TJR6"/>
<proteinExistence type="predicted"/>
<feature type="compositionally biased region" description="Basic and acidic residues" evidence="1">
    <location>
        <begin position="152"/>
        <end position="184"/>
    </location>
</feature>
<feature type="compositionally biased region" description="Basic and acidic residues" evidence="1">
    <location>
        <begin position="93"/>
        <end position="145"/>
    </location>
</feature>
<name>A0A3M6TJR6_POCDA</name>
<dbReference type="OrthoDB" id="5989387at2759"/>
<dbReference type="STRING" id="46731.A0A3M6TJR6"/>
<organism evidence="2 3">
    <name type="scientific">Pocillopora damicornis</name>
    <name type="common">Cauliflower coral</name>
    <name type="synonym">Millepora damicornis</name>
    <dbReference type="NCBI Taxonomy" id="46731"/>
    <lineage>
        <taxon>Eukaryota</taxon>
        <taxon>Metazoa</taxon>
        <taxon>Cnidaria</taxon>
        <taxon>Anthozoa</taxon>
        <taxon>Hexacorallia</taxon>
        <taxon>Scleractinia</taxon>
        <taxon>Astrocoeniina</taxon>
        <taxon>Pocilloporidae</taxon>
        <taxon>Pocillopora</taxon>
    </lineage>
</organism>
<evidence type="ECO:0000313" key="2">
    <source>
        <dbReference type="EMBL" id="RMX41662.1"/>
    </source>
</evidence>